<accession>A4BPQ1</accession>
<organism evidence="1 2">
    <name type="scientific">Nitrococcus mobilis Nb-231</name>
    <dbReference type="NCBI Taxonomy" id="314278"/>
    <lineage>
        <taxon>Bacteria</taxon>
        <taxon>Pseudomonadati</taxon>
        <taxon>Pseudomonadota</taxon>
        <taxon>Gammaproteobacteria</taxon>
        <taxon>Chromatiales</taxon>
        <taxon>Ectothiorhodospiraceae</taxon>
        <taxon>Nitrococcus</taxon>
    </lineage>
</organism>
<dbReference type="Proteomes" id="UP000003374">
    <property type="component" value="Unassembled WGS sequence"/>
</dbReference>
<dbReference type="AlphaFoldDB" id="A4BPQ1"/>
<proteinExistence type="predicted"/>
<dbReference type="EMBL" id="AAOF01000004">
    <property type="protein sequence ID" value="EAR22056.1"/>
    <property type="molecule type" value="Genomic_DNA"/>
</dbReference>
<protein>
    <submittedName>
        <fullName evidence="1">Uncharacterized protein</fullName>
    </submittedName>
</protein>
<dbReference type="HOGENOM" id="CLU_3397587_0_0_6"/>
<name>A4BPQ1_9GAMM</name>
<evidence type="ECO:0000313" key="1">
    <source>
        <dbReference type="EMBL" id="EAR22056.1"/>
    </source>
</evidence>
<reference evidence="1 2" key="1">
    <citation type="submission" date="2006-02" db="EMBL/GenBank/DDBJ databases">
        <authorList>
            <person name="Waterbury J."/>
            <person name="Ferriera S."/>
            <person name="Johnson J."/>
            <person name="Kravitz S."/>
            <person name="Halpern A."/>
            <person name="Remington K."/>
            <person name="Beeson K."/>
            <person name="Tran B."/>
            <person name="Rogers Y.-H."/>
            <person name="Friedman R."/>
            <person name="Venter J.C."/>
        </authorList>
    </citation>
    <scope>NUCLEOTIDE SEQUENCE [LARGE SCALE GENOMIC DNA]</scope>
    <source>
        <strain evidence="1 2">Nb-231</strain>
    </source>
</reference>
<sequence>MHGKREIRATFGNGFDALRFSKGIHGKRSAL</sequence>
<evidence type="ECO:0000313" key="2">
    <source>
        <dbReference type="Proteomes" id="UP000003374"/>
    </source>
</evidence>
<gene>
    <name evidence="1" type="ORF">NB231_04085</name>
</gene>
<comment type="caution">
    <text evidence="1">The sequence shown here is derived from an EMBL/GenBank/DDBJ whole genome shotgun (WGS) entry which is preliminary data.</text>
</comment>
<keyword evidence="2" id="KW-1185">Reference proteome</keyword>